<protein>
    <recommendedName>
        <fullName evidence="3">Caspase domain-containing protein</fullName>
    </recommendedName>
</protein>
<sequence>MASTSTRPARTPSPTEYTTSKIFTLKWNHSYDDPDPQAPQHQARNVRFDADVIHDRDNLKVILHDTFGVTVGTDYIVRRKRNFLGIKQPYTAEPVVQAINADARGLGNQDLFVFYYSGYGEHDNRQGLAFANNKPGRFILASPILAALRALPCDVLVILDCCNAVNTSLPPPTGPSNKRMMILGASLSTDLTTADSTRTMTNRLRKVLRTWATTNNNELRIAELGRLINRSTAELQRSGDTYVRDVVIQDYTGRGDITLGRG</sequence>
<organism evidence="1 2">
    <name type="scientific">Rhypophila decipiens</name>
    <dbReference type="NCBI Taxonomy" id="261697"/>
    <lineage>
        <taxon>Eukaryota</taxon>
        <taxon>Fungi</taxon>
        <taxon>Dikarya</taxon>
        <taxon>Ascomycota</taxon>
        <taxon>Pezizomycotina</taxon>
        <taxon>Sordariomycetes</taxon>
        <taxon>Sordariomycetidae</taxon>
        <taxon>Sordariales</taxon>
        <taxon>Naviculisporaceae</taxon>
        <taxon>Rhypophila</taxon>
    </lineage>
</organism>
<dbReference type="Gene3D" id="3.40.50.1460">
    <property type="match status" value="1"/>
</dbReference>
<name>A0AAN7B0J6_9PEZI</name>
<dbReference type="EMBL" id="MU858252">
    <property type="protein sequence ID" value="KAK4208236.1"/>
    <property type="molecule type" value="Genomic_DNA"/>
</dbReference>
<reference evidence="1" key="1">
    <citation type="journal article" date="2023" name="Mol. Phylogenet. Evol.">
        <title>Genome-scale phylogeny and comparative genomics of the fungal order Sordariales.</title>
        <authorList>
            <person name="Hensen N."/>
            <person name="Bonometti L."/>
            <person name="Westerberg I."/>
            <person name="Brannstrom I.O."/>
            <person name="Guillou S."/>
            <person name="Cros-Aarteil S."/>
            <person name="Calhoun S."/>
            <person name="Haridas S."/>
            <person name="Kuo A."/>
            <person name="Mondo S."/>
            <person name="Pangilinan J."/>
            <person name="Riley R."/>
            <person name="LaButti K."/>
            <person name="Andreopoulos B."/>
            <person name="Lipzen A."/>
            <person name="Chen C."/>
            <person name="Yan M."/>
            <person name="Daum C."/>
            <person name="Ng V."/>
            <person name="Clum A."/>
            <person name="Steindorff A."/>
            <person name="Ohm R.A."/>
            <person name="Martin F."/>
            <person name="Silar P."/>
            <person name="Natvig D.O."/>
            <person name="Lalanne C."/>
            <person name="Gautier V."/>
            <person name="Ament-Velasquez S.L."/>
            <person name="Kruys A."/>
            <person name="Hutchinson M.I."/>
            <person name="Powell A.J."/>
            <person name="Barry K."/>
            <person name="Miller A.N."/>
            <person name="Grigoriev I.V."/>
            <person name="Debuchy R."/>
            <person name="Gladieux P."/>
            <person name="Hiltunen Thoren M."/>
            <person name="Johannesson H."/>
        </authorList>
    </citation>
    <scope>NUCLEOTIDE SEQUENCE</scope>
    <source>
        <strain evidence="1">PSN293</strain>
    </source>
</reference>
<gene>
    <name evidence="1" type="ORF">QBC37DRAFT_405473</name>
</gene>
<evidence type="ECO:0000313" key="2">
    <source>
        <dbReference type="Proteomes" id="UP001301769"/>
    </source>
</evidence>
<evidence type="ECO:0008006" key="3">
    <source>
        <dbReference type="Google" id="ProtNLM"/>
    </source>
</evidence>
<dbReference type="AlphaFoldDB" id="A0AAN7B0J6"/>
<proteinExistence type="predicted"/>
<evidence type="ECO:0000313" key="1">
    <source>
        <dbReference type="EMBL" id="KAK4208236.1"/>
    </source>
</evidence>
<accession>A0AAN7B0J6</accession>
<reference evidence="1" key="2">
    <citation type="submission" date="2023-05" db="EMBL/GenBank/DDBJ databases">
        <authorList>
            <consortium name="Lawrence Berkeley National Laboratory"/>
            <person name="Steindorff A."/>
            <person name="Hensen N."/>
            <person name="Bonometti L."/>
            <person name="Westerberg I."/>
            <person name="Brannstrom I.O."/>
            <person name="Guillou S."/>
            <person name="Cros-Aarteil S."/>
            <person name="Calhoun S."/>
            <person name="Haridas S."/>
            <person name="Kuo A."/>
            <person name="Mondo S."/>
            <person name="Pangilinan J."/>
            <person name="Riley R."/>
            <person name="Labutti K."/>
            <person name="Andreopoulos B."/>
            <person name="Lipzen A."/>
            <person name="Chen C."/>
            <person name="Yanf M."/>
            <person name="Daum C."/>
            <person name="Ng V."/>
            <person name="Clum A."/>
            <person name="Ohm R."/>
            <person name="Martin F."/>
            <person name="Silar P."/>
            <person name="Natvig D."/>
            <person name="Lalanne C."/>
            <person name="Gautier V."/>
            <person name="Ament-Velasquez S.L."/>
            <person name="Kruys A."/>
            <person name="Hutchinson M.I."/>
            <person name="Powell A.J."/>
            <person name="Barry K."/>
            <person name="Miller A.N."/>
            <person name="Grigoriev I.V."/>
            <person name="Debuchy R."/>
            <person name="Gladieux P."/>
            <person name="Thoren M.H."/>
            <person name="Johannesson H."/>
        </authorList>
    </citation>
    <scope>NUCLEOTIDE SEQUENCE</scope>
    <source>
        <strain evidence="1">PSN293</strain>
    </source>
</reference>
<dbReference type="Proteomes" id="UP001301769">
    <property type="component" value="Unassembled WGS sequence"/>
</dbReference>
<keyword evidence="2" id="KW-1185">Reference proteome</keyword>
<comment type="caution">
    <text evidence="1">The sequence shown here is derived from an EMBL/GenBank/DDBJ whole genome shotgun (WGS) entry which is preliminary data.</text>
</comment>